<dbReference type="InterPro" id="IPR000276">
    <property type="entry name" value="GPCR_Rhodpsn"/>
</dbReference>
<dbReference type="PROSITE" id="PS00237">
    <property type="entry name" value="G_PROTEIN_RECEP_F1_1"/>
    <property type="match status" value="1"/>
</dbReference>
<keyword evidence="14" id="KW-0732">Signal</keyword>
<feature type="transmembrane region" description="Helical" evidence="13">
    <location>
        <begin position="552"/>
        <end position="575"/>
    </location>
</feature>
<dbReference type="PRINTS" id="PR00373">
    <property type="entry name" value="GLYCHORMONER"/>
</dbReference>
<comment type="subcellular location">
    <subcellularLocation>
        <location evidence="1">Cell membrane</location>
        <topology evidence="1">Multi-pass membrane protein</topology>
    </subcellularLocation>
</comment>
<feature type="domain" description="G-protein coupled receptors family 1 profile" evidence="15">
    <location>
        <begin position="531"/>
        <end position="813"/>
    </location>
</feature>
<dbReference type="InParanoid" id="A0A6P8XXZ2"/>
<dbReference type="AlphaFoldDB" id="A0A6P8XXZ2"/>
<organism evidence="17">
    <name type="scientific">Thrips palmi</name>
    <name type="common">Melon thrips</name>
    <dbReference type="NCBI Taxonomy" id="161013"/>
    <lineage>
        <taxon>Eukaryota</taxon>
        <taxon>Metazoa</taxon>
        <taxon>Ecdysozoa</taxon>
        <taxon>Arthropoda</taxon>
        <taxon>Hexapoda</taxon>
        <taxon>Insecta</taxon>
        <taxon>Pterygota</taxon>
        <taxon>Neoptera</taxon>
        <taxon>Paraneoptera</taxon>
        <taxon>Thysanoptera</taxon>
        <taxon>Terebrantia</taxon>
        <taxon>Thripoidea</taxon>
        <taxon>Thripidae</taxon>
        <taxon>Thrips</taxon>
    </lineage>
</organism>
<evidence type="ECO:0000256" key="4">
    <source>
        <dbReference type="ARBA" id="ARBA00022614"/>
    </source>
</evidence>
<dbReference type="OrthoDB" id="5981530at2759"/>
<feature type="transmembrane region" description="Helical" evidence="13">
    <location>
        <begin position="515"/>
        <end position="540"/>
    </location>
</feature>
<dbReference type="Pfam" id="PF13855">
    <property type="entry name" value="LRR_8"/>
    <property type="match status" value="1"/>
</dbReference>
<feature type="region of interest" description="Disordered" evidence="12">
    <location>
        <begin position="367"/>
        <end position="392"/>
    </location>
</feature>
<dbReference type="GO" id="GO:0009755">
    <property type="term" value="P:hormone-mediated signaling pathway"/>
    <property type="evidence" value="ECO:0007669"/>
    <property type="project" value="TreeGrafter"/>
</dbReference>
<keyword evidence="16" id="KW-1185">Reference proteome</keyword>
<evidence type="ECO:0000256" key="12">
    <source>
        <dbReference type="SAM" id="MobiDB-lite"/>
    </source>
</evidence>
<dbReference type="SMART" id="SM00369">
    <property type="entry name" value="LRR_TYP"/>
    <property type="match status" value="3"/>
</dbReference>
<keyword evidence="9 13" id="KW-0472">Membrane</keyword>
<feature type="transmembrane region" description="Helical" evidence="13">
    <location>
        <begin position="680"/>
        <end position="708"/>
    </location>
</feature>
<dbReference type="Pfam" id="PF00001">
    <property type="entry name" value="7tm_1"/>
    <property type="match status" value="1"/>
</dbReference>
<evidence type="ECO:0000259" key="15">
    <source>
        <dbReference type="PROSITE" id="PS50262"/>
    </source>
</evidence>
<dbReference type="GO" id="GO:0005886">
    <property type="term" value="C:plasma membrane"/>
    <property type="evidence" value="ECO:0007669"/>
    <property type="project" value="UniProtKB-SubCell"/>
</dbReference>
<feature type="region of interest" description="Disordered" evidence="12">
    <location>
        <begin position="715"/>
        <end position="743"/>
    </location>
</feature>
<feature type="region of interest" description="Disordered" evidence="12">
    <location>
        <begin position="848"/>
        <end position="907"/>
    </location>
</feature>
<feature type="transmembrane region" description="Helical" evidence="13">
    <location>
        <begin position="796"/>
        <end position="816"/>
    </location>
</feature>
<evidence type="ECO:0000256" key="2">
    <source>
        <dbReference type="ARBA" id="ARBA00010663"/>
    </source>
</evidence>
<dbReference type="InterPro" id="IPR002131">
    <property type="entry name" value="Gphrmn_rcpt_fam"/>
</dbReference>
<evidence type="ECO:0000256" key="11">
    <source>
        <dbReference type="ARBA" id="ARBA00023224"/>
    </source>
</evidence>
<evidence type="ECO:0000256" key="9">
    <source>
        <dbReference type="ARBA" id="ARBA00023136"/>
    </source>
</evidence>
<accession>A0A6P8XXZ2</accession>
<feature type="transmembrane region" description="Helical" evidence="13">
    <location>
        <begin position="762"/>
        <end position="784"/>
    </location>
</feature>
<feature type="region of interest" description="Disordered" evidence="12">
    <location>
        <begin position="440"/>
        <end position="465"/>
    </location>
</feature>
<gene>
    <name evidence="17" type="primary">LOC117639959</name>
</gene>
<dbReference type="GeneID" id="117639959"/>
<dbReference type="GO" id="GO:0007189">
    <property type="term" value="P:adenylate cyclase-activating G protein-coupled receptor signaling pathway"/>
    <property type="evidence" value="ECO:0007669"/>
    <property type="project" value="TreeGrafter"/>
</dbReference>
<dbReference type="PROSITE" id="PS50262">
    <property type="entry name" value="G_PROTEIN_RECEP_F1_2"/>
    <property type="match status" value="1"/>
</dbReference>
<evidence type="ECO:0000256" key="5">
    <source>
        <dbReference type="ARBA" id="ARBA00022692"/>
    </source>
</evidence>
<dbReference type="GO" id="GO:0016500">
    <property type="term" value="F:protein-hormone receptor activity"/>
    <property type="evidence" value="ECO:0007669"/>
    <property type="project" value="InterPro"/>
</dbReference>
<evidence type="ECO:0000256" key="8">
    <source>
        <dbReference type="ARBA" id="ARBA00023040"/>
    </source>
</evidence>
<dbReference type="PANTHER" id="PTHR24372:SF74">
    <property type="entry name" value="LP13728P"/>
    <property type="match status" value="1"/>
</dbReference>
<evidence type="ECO:0000256" key="6">
    <source>
        <dbReference type="ARBA" id="ARBA00022737"/>
    </source>
</evidence>
<feature type="transmembrane region" description="Helical" evidence="13">
    <location>
        <begin position="637"/>
        <end position="660"/>
    </location>
</feature>
<sequence>MSGQAKMALLWLLLLARAAAGLGHFGSYSEDATPVLWKCSSRNGTDGHLGAVVEVTCSCDGANMTHVPATMPRMHRLIIENSAGMEVLRKDALNPYSHSLSDVELRSLPNLEAIEEGIFSSLTKLRSVYILGVPKLKVIPAGVFQGLSPAFKVLRISRTALQHVPHISSQGADRILHQIDLESNDIQHVPSQAVRLRAHTLVLDYNSITEVHAGAFNGSEIAELSLKGNRRLTQLSLGAFRGLSSLRKLDLSQTSISELPTEGLQNLEELRIEDTTTLTTIPSVYNFRDLKTARLTYAFHCCAFAHPQIHDAKKHEEYLRMVEKIMNACRDMEAARISPEIMGELLQSVGVSRPSVRLTRDVRAALDSLGDGSGGGSGDGSGGGDGDYAEDDANAGWGDVVVHDVADSWGAVGTAEPFNVFVPHHDHQGAFGDVVMDTGMISDQPKPEPQSPLGGRRSGTHGHLDLDHGWHPTAATLSPGMFEAICGNVSKHVPAVECSPAPDALNPCEDIMGYAWLRGLVWVVVLATVVGNVAVLGVLLAHMAALTVARFLMCQLAFADLCMGLYLLLLAAMDLRSHGEYFNFACSWQVERGCMVAGFLTVFSSQLSIYTLCVITLERWVAITYAIDLNKRLRLGAAVYVMAGGWLYAVTMAALPLAGVSSYSSTSICLPMDSRHPAGLTYLITLLLVAALAFVLVLVCYLHIYLSLGPNTRHNRRPTAPVRRQSSASSRRFGFGAGRRSPADGAASLKVRKEFSVANKMALLVLTDFTCWAPIAFFSMTALAGSPLISVTNSKILLVFFYPLNACANPFLYAITTPQYRRDLSMLLDRFGICTHLAQRYKLQYHSTPTSHNSAQPVAMSQRGHAGHGHAGPADAQCYDGPGGPETMTSLLSVSPPPGRNREEAFV</sequence>
<evidence type="ECO:0000256" key="1">
    <source>
        <dbReference type="ARBA" id="ARBA00004651"/>
    </source>
</evidence>
<feature type="chain" id="PRO_5028235509" evidence="14">
    <location>
        <begin position="22"/>
        <end position="907"/>
    </location>
</feature>
<dbReference type="InterPro" id="IPR003591">
    <property type="entry name" value="Leu-rich_rpt_typical-subtyp"/>
</dbReference>
<keyword evidence="7 13" id="KW-1133">Transmembrane helix</keyword>
<dbReference type="InterPro" id="IPR032675">
    <property type="entry name" value="LRR_dom_sf"/>
</dbReference>
<dbReference type="RefSeq" id="XP_034231958.1">
    <property type="nucleotide sequence ID" value="XM_034376067.1"/>
</dbReference>
<evidence type="ECO:0000313" key="17">
    <source>
        <dbReference type="RefSeq" id="XP_034231958.1"/>
    </source>
</evidence>
<feature type="compositionally biased region" description="Gly residues" evidence="12">
    <location>
        <begin position="371"/>
        <end position="386"/>
    </location>
</feature>
<keyword evidence="3" id="KW-1003">Cell membrane</keyword>
<proteinExistence type="inferred from homology"/>
<keyword evidence="11" id="KW-0807">Transducer</keyword>
<keyword evidence="4" id="KW-0433">Leucine-rich repeat</keyword>
<feature type="transmembrane region" description="Helical" evidence="13">
    <location>
        <begin position="595"/>
        <end position="617"/>
    </location>
</feature>
<dbReference type="KEGG" id="tpal:117639959"/>
<dbReference type="Gene3D" id="1.20.1070.10">
    <property type="entry name" value="Rhodopsin 7-helix transmembrane proteins"/>
    <property type="match status" value="1"/>
</dbReference>
<dbReference type="PANTHER" id="PTHR24372">
    <property type="entry name" value="GLYCOPROTEIN HORMONE RECEPTOR"/>
    <property type="match status" value="1"/>
</dbReference>
<reference evidence="17" key="1">
    <citation type="submission" date="2025-08" db="UniProtKB">
        <authorList>
            <consortium name="RefSeq"/>
        </authorList>
    </citation>
    <scope>IDENTIFICATION</scope>
    <source>
        <tissue evidence="17">Total insect</tissue>
    </source>
</reference>
<evidence type="ECO:0000256" key="13">
    <source>
        <dbReference type="SAM" id="Phobius"/>
    </source>
</evidence>
<dbReference type="PRINTS" id="PR00237">
    <property type="entry name" value="GPCRRHODOPSN"/>
</dbReference>
<dbReference type="SUPFAM" id="SSF52058">
    <property type="entry name" value="L domain-like"/>
    <property type="match status" value="1"/>
</dbReference>
<name>A0A6P8XXZ2_THRPL</name>
<keyword evidence="5 13" id="KW-0812">Transmembrane</keyword>
<keyword evidence="6" id="KW-0677">Repeat</keyword>
<keyword evidence="10" id="KW-0675">Receptor</keyword>
<evidence type="ECO:0000256" key="3">
    <source>
        <dbReference type="ARBA" id="ARBA00022475"/>
    </source>
</evidence>
<evidence type="ECO:0000256" key="14">
    <source>
        <dbReference type="SAM" id="SignalP"/>
    </source>
</evidence>
<dbReference type="Gene3D" id="3.80.10.10">
    <property type="entry name" value="Ribonuclease Inhibitor"/>
    <property type="match status" value="1"/>
</dbReference>
<dbReference type="SUPFAM" id="SSF81321">
    <property type="entry name" value="Family A G protein-coupled receptor-like"/>
    <property type="match status" value="1"/>
</dbReference>
<protein>
    <submittedName>
        <fullName evidence="17">Lutropin-choriogonadotropic hormone receptor-like</fullName>
    </submittedName>
</protein>
<keyword evidence="8" id="KW-0297">G-protein coupled receptor</keyword>
<dbReference type="InterPro" id="IPR017452">
    <property type="entry name" value="GPCR_Rhodpsn_7TM"/>
</dbReference>
<feature type="compositionally biased region" description="Low complexity" evidence="12">
    <location>
        <begin position="723"/>
        <end position="740"/>
    </location>
</feature>
<evidence type="ECO:0000313" key="16">
    <source>
        <dbReference type="Proteomes" id="UP000515158"/>
    </source>
</evidence>
<evidence type="ECO:0000256" key="10">
    <source>
        <dbReference type="ARBA" id="ARBA00023170"/>
    </source>
</evidence>
<evidence type="ECO:0000256" key="7">
    <source>
        <dbReference type="ARBA" id="ARBA00022989"/>
    </source>
</evidence>
<dbReference type="InterPro" id="IPR001611">
    <property type="entry name" value="Leu-rich_rpt"/>
</dbReference>
<dbReference type="GO" id="GO:0008528">
    <property type="term" value="F:G protein-coupled peptide receptor activity"/>
    <property type="evidence" value="ECO:0007669"/>
    <property type="project" value="TreeGrafter"/>
</dbReference>
<feature type="signal peptide" evidence="14">
    <location>
        <begin position="1"/>
        <end position="21"/>
    </location>
</feature>
<dbReference type="Proteomes" id="UP000515158">
    <property type="component" value="Unplaced"/>
</dbReference>
<comment type="similarity">
    <text evidence="2">Belongs to the G-protein coupled receptor 1 family.</text>
</comment>